<comment type="caution">
    <text evidence="3">The sequence shown here is derived from an EMBL/GenBank/DDBJ whole genome shotgun (WGS) entry which is preliminary data.</text>
</comment>
<dbReference type="Gene3D" id="3.30.70.1130">
    <property type="entry name" value="EIF_2_alpha"/>
    <property type="match status" value="1"/>
</dbReference>
<name>A0AAV4BIV1_9GAST</name>
<dbReference type="GO" id="GO:0003723">
    <property type="term" value="F:RNA binding"/>
    <property type="evidence" value="ECO:0007669"/>
    <property type="project" value="InterPro"/>
</dbReference>
<dbReference type="InterPro" id="IPR024055">
    <property type="entry name" value="TIF2_asu_C"/>
</dbReference>
<dbReference type="GO" id="GO:0005850">
    <property type="term" value="C:eukaryotic translation initiation factor 2 complex"/>
    <property type="evidence" value="ECO:0007669"/>
    <property type="project" value="TreeGrafter"/>
</dbReference>
<evidence type="ECO:0000313" key="4">
    <source>
        <dbReference type="Proteomes" id="UP000735302"/>
    </source>
</evidence>
<sequence length="153" mass="17335">MVFHGSAEILGFGSEEEFSRFPRFRWLPRLQLNKRALIRGINLIAPPLYVVTTNTLERTEGLKRLNQALDAIKEEITSAKGVFNIKKEASVVSDQDEIELEKHLLKLEEDNQERAGDEDSDEDDEDDEEDENGGKGKGRADVNEDDEDDGDED</sequence>
<proteinExistence type="predicted"/>
<protein>
    <submittedName>
        <fullName evidence="3">Eukaryotic translation initiation factor 2 subunit 1</fullName>
    </submittedName>
</protein>
<keyword evidence="3" id="KW-0396">Initiation factor</keyword>
<feature type="compositionally biased region" description="Acidic residues" evidence="2">
    <location>
        <begin position="143"/>
        <end position="153"/>
    </location>
</feature>
<evidence type="ECO:0000256" key="2">
    <source>
        <dbReference type="SAM" id="MobiDB-lite"/>
    </source>
</evidence>
<dbReference type="AlphaFoldDB" id="A0AAV4BIV1"/>
<evidence type="ECO:0000313" key="3">
    <source>
        <dbReference type="EMBL" id="GFO19493.1"/>
    </source>
</evidence>
<feature type="region of interest" description="Disordered" evidence="2">
    <location>
        <begin position="105"/>
        <end position="153"/>
    </location>
</feature>
<dbReference type="Proteomes" id="UP000735302">
    <property type="component" value="Unassembled WGS sequence"/>
</dbReference>
<dbReference type="SUPFAM" id="SSF110993">
    <property type="entry name" value="eIF-2-alpha, C-terminal domain"/>
    <property type="match status" value="1"/>
</dbReference>
<dbReference type="GO" id="GO:0043022">
    <property type="term" value="F:ribosome binding"/>
    <property type="evidence" value="ECO:0007669"/>
    <property type="project" value="TreeGrafter"/>
</dbReference>
<dbReference type="PANTHER" id="PTHR10602:SF0">
    <property type="entry name" value="EUKARYOTIC TRANSLATION INITIATION FACTOR 2 SUBUNIT 1"/>
    <property type="match status" value="1"/>
</dbReference>
<dbReference type="InterPro" id="IPR011488">
    <property type="entry name" value="TIF_2_asu"/>
</dbReference>
<dbReference type="GO" id="GO:0033290">
    <property type="term" value="C:eukaryotic 48S preinitiation complex"/>
    <property type="evidence" value="ECO:0007669"/>
    <property type="project" value="TreeGrafter"/>
</dbReference>
<dbReference type="PANTHER" id="PTHR10602">
    <property type="entry name" value="EUKARYOTIC TRANSLATION INITIATION FACTOR 2 SUBUNIT 1"/>
    <property type="match status" value="1"/>
</dbReference>
<accession>A0AAV4BIV1</accession>
<keyword evidence="1" id="KW-0648">Protein biosynthesis</keyword>
<reference evidence="3 4" key="1">
    <citation type="journal article" date="2021" name="Elife">
        <title>Chloroplast acquisition without the gene transfer in kleptoplastic sea slugs, Plakobranchus ocellatus.</title>
        <authorList>
            <person name="Maeda T."/>
            <person name="Takahashi S."/>
            <person name="Yoshida T."/>
            <person name="Shimamura S."/>
            <person name="Takaki Y."/>
            <person name="Nagai Y."/>
            <person name="Toyoda A."/>
            <person name="Suzuki Y."/>
            <person name="Arimoto A."/>
            <person name="Ishii H."/>
            <person name="Satoh N."/>
            <person name="Nishiyama T."/>
            <person name="Hasebe M."/>
            <person name="Maruyama T."/>
            <person name="Minagawa J."/>
            <person name="Obokata J."/>
            <person name="Shigenobu S."/>
        </authorList>
    </citation>
    <scope>NUCLEOTIDE SEQUENCE [LARGE SCALE GENOMIC DNA]</scope>
</reference>
<feature type="compositionally biased region" description="Acidic residues" evidence="2">
    <location>
        <begin position="118"/>
        <end position="131"/>
    </location>
</feature>
<feature type="compositionally biased region" description="Basic and acidic residues" evidence="2">
    <location>
        <begin position="132"/>
        <end position="142"/>
    </location>
</feature>
<organism evidence="3 4">
    <name type="scientific">Plakobranchus ocellatus</name>
    <dbReference type="NCBI Taxonomy" id="259542"/>
    <lineage>
        <taxon>Eukaryota</taxon>
        <taxon>Metazoa</taxon>
        <taxon>Spiralia</taxon>
        <taxon>Lophotrochozoa</taxon>
        <taxon>Mollusca</taxon>
        <taxon>Gastropoda</taxon>
        <taxon>Heterobranchia</taxon>
        <taxon>Euthyneura</taxon>
        <taxon>Panpulmonata</taxon>
        <taxon>Sacoglossa</taxon>
        <taxon>Placobranchoidea</taxon>
        <taxon>Plakobranchidae</taxon>
        <taxon>Plakobranchus</taxon>
    </lineage>
</organism>
<dbReference type="EMBL" id="BLXT01005065">
    <property type="protein sequence ID" value="GFO19493.1"/>
    <property type="molecule type" value="Genomic_DNA"/>
</dbReference>
<feature type="compositionally biased region" description="Basic and acidic residues" evidence="2">
    <location>
        <begin position="105"/>
        <end position="117"/>
    </location>
</feature>
<dbReference type="GO" id="GO:0003743">
    <property type="term" value="F:translation initiation factor activity"/>
    <property type="evidence" value="ECO:0007669"/>
    <property type="project" value="UniProtKB-KW"/>
</dbReference>
<evidence type="ECO:0000256" key="1">
    <source>
        <dbReference type="ARBA" id="ARBA00022917"/>
    </source>
</evidence>
<keyword evidence="4" id="KW-1185">Reference proteome</keyword>
<gene>
    <name evidence="3" type="ORF">PoB_004599800</name>
</gene>